<feature type="domain" description="Pyrrolo-quinoline quinone repeat" evidence="1">
    <location>
        <begin position="84"/>
        <end position="162"/>
    </location>
</feature>
<dbReference type="InterPro" id="IPR018391">
    <property type="entry name" value="PQQ_b-propeller_rpt"/>
</dbReference>
<dbReference type="SMART" id="SM00564">
    <property type="entry name" value="PQQ"/>
    <property type="match status" value="7"/>
</dbReference>
<organism evidence="3 4">
    <name type="scientific">Pseudarcicella hirudinis</name>
    <dbReference type="NCBI Taxonomy" id="1079859"/>
    <lineage>
        <taxon>Bacteria</taxon>
        <taxon>Pseudomonadati</taxon>
        <taxon>Bacteroidota</taxon>
        <taxon>Cytophagia</taxon>
        <taxon>Cytophagales</taxon>
        <taxon>Flectobacillaceae</taxon>
        <taxon>Pseudarcicella</taxon>
    </lineage>
</organism>
<dbReference type="InterPro" id="IPR002372">
    <property type="entry name" value="PQQ_rpt_dom"/>
</dbReference>
<dbReference type="AlphaFoldDB" id="A0A1I5XMY7"/>
<dbReference type="Pfam" id="PF13570">
    <property type="entry name" value="Beta-prop_ACSF4"/>
    <property type="match status" value="1"/>
</dbReference>
<evidence type="ECO:0000259" key="2">
    <source>
        <dbReference type="Pfam" id="PF13570"/>
    </source>
</evidence>
<dbReference type="InterPro" id="IPR015943">
    <property type="entry name" value="WD40/YVTN_repeat-like_dom_sf"/>
</dbReference>
<dbReference type="Pfam" id="PF13360">
    <property type="entry name" value="PQQ_2"/>
    <property type="match status" value="1"/>
</dbReference>
<dbReference type="Gene3D" id="2.130.10.10">
    <property type="entry name" value="YVTN repeat-like/Quinoprotein amine dehydrogenase"/>
    <property type="match status" value="2"/>
</dbReference>
<feature type="domain" description="Pyrrolo-quinoline quinone repeat" evidence="2">
    <location>
        <begin position="211"/>
        <end position="414"/>
    </location>
</feature>
<proteinExistence type="predicted"/>
<evidence type="ECO:0000313" key="4">
    <source>
        <dbReference type="Proteomes" id="UP000199306"/>
    </source>
</evidence>
<dbReference type="RefSeq" id="WP_092019054.1">
    <property type="nucleotide sequence ID" value="NZ_FOXH01000015.1"/>
</dbReference>
<dbReference type="SUPFAM" id="SSF50998">
    <property type="entry name" value="Quinoprotein alcohol dehydrogenase-like"/>
    <property type="match status" value="2"/>
</dbReference>
<dbReference type="EMBL" id="FOXH01000015">
    <property type="protein sequence ID" value="SFQ33345.1"/>
    <property type="molecule type" value="Genomic_DNA"/>
</dbReference>
<sequence length="429" mass="47394">MTNFTANQSTLKLAKICLNSGTDSRQSSSLPIKRRKWQNRRYLHSSKSDLNNLFVKMFRKITFIVISSLISLSLYNCSSEGDSPVKFNTQPFAYVTSTDKSLYAFNGTTGAMLWSFAASDSIFSDPLVYNGTVYIASLDSNVYALNALTGVIRWQFKTSSPLKTNIAVNNVQRLLHFASYDSLYTLDAFSGVKLWSKSFNNRNYTCPVTNDSLLFIGGKDNILYAFNAKNGNKIWSREQTIISPSTSLNLSGNLIYLSSSDHNIYALDTLNGTQKWKFTTGGSVNSTPVVQSGILYIGSTDKNVYAIDAKTGNKKWSFPLGDVTYSSPTIANGIVYIGCNDMNIYALNASTGEKVWTFQAEGPIVSSPTVSDDLLYFGSVDKGLYVLDAKTGKRIWSYFTLSRILSSPSVIDKNGKVHNFKNSDLSSPL</sequence>
<protein>
    <submittedName>
        <fullName evidence="3">Outer membrane protein assembly factor BamB, contains PQQ-like beta-propeller repeat</fullName>
    </submittedName>
</protein>
<gene>
    <name evidence="3" type="ORF">SAMN04515674_11575</name>
</gene>
<keyword evidence="4" id="KW-1185">Reference proteome</keyword>
<dbReference type="PANTHER" id="PTHR34512">
    <property type="entry name" value="CELL SURFACE PROTEIN"/>
    <property type="match status" value="1"/>
</dbReference>
<name>A0A1I5XMY7_9BACT</name>
<dbReference type="OrthoDB" id="7012117at2"/>
<dbReference type="Proteomes" id="UP000199306">
    <property type="component" value="Unassembled WGS sequence"/>
</dbReference>
<accession>A0A1I5XMY7</accession>
<evidence type="ECO:0000313" key="3">
    <source>
        <dbReference type="EMBL" id="SFQ33345.1"/>
    </source>
</evidence>
<dbReference type="InterPro" id="IPR011047">
    <property type="entry name" value="Quinoprotein_ADH-like_sf"/>
</dbReference>
<evidence type="ECO:0000259" key="1">
    <source>
        <dbReference type="Pfam" id="PF13360"/>
    </source>
</evidence>
<reference evidence="3 4" key="1">
    <citation type="submission" date="2016-10" db="EMBL/GenBank/DDBJ databases">
        <authorList>
            <person name="de Groot N.N."/>
        </authorList>
    </citation>
    <scope>NUCLEOTIDE SEQUENCE [LARGE SCALE GENOMIC DNA]</scope>
    <source>
        <strain evidence="4">E92,LMG 26720,CCM 7988</strain>
    </source>
</reference>
<dbReference type="STRING" id="1079859.SAMN04515674_11575"/>
<dbReference type="PANTHER" id="PTHR34512:SF30">
    <property type="entry name" value="OUTER MEMBRANE PROTEIN ASSEMBLY FACTOR BAMB"/>
    <property type="match status" value="1"/>
</dbReference>